<reference evidence="8" key="2">
    <citation type="submission" date="2020-05" db="UniProtKB">
        <authorList>
            <consortium name="EnsemblMetazoa"/>
        </authorList>
    </citation>
    <scope>IDENTIFICATION</scope>
    <source>
        <strain evidence="8">IAEA</strain>
    </source>
</reference>
<dbReference type="EnsemblMetazoa" id="GPAI011338-RA">
    <property type="protein sequence ID" value="GPAI011338-PA"/>
    <property type="gene ID" value="GPAI011338"/>
</dbReference>
<dbReference type="PANTHER" id="PTHR11525">
    <property type="entry name" value="FARNESYL-PYROPHOSPHATE SYNTHETASE"/>
    <property type="match status" value="1"/>
</dbReference>
<comment type="pathway">
    <text evidence="5">Pheromone biosynthesis.</text>
</comment>
<keyword evidence="3" id="KW-0479">Metal-binding</keyword>
<evidence type="ECO:0000256" key="5">
    <source>
        <dbReference type="ARBA" id="ARBA00033740"/>
    </source>
</evidence>
<evidence type="ECO:0000256" key="1">
    <source>
        <dbReference type="ARBA" id="ARBA00001946"/>
    </source>
</evidence>
<dbReference type="GO" id="GO:0045337">
    <property type="term" value="P:farnesyl diphosphate biosynthetic process"/>
    <property type="evidence" value="ECO:0007669"/>
    <property type="project" value="TreeGrafter"/>
</dbReference>
<feature type="coiled-coil region" evidence="6">
    <location>
        <begin position="48"/>
        <end position="78"/>
    </location>
</feature>
<dbReference type="Gene3D" id="1.10.600.10">
    <property type="entry name" value="Farnesyl Diphosphate Synthase"/>
    <property type="match status" value="1"/>
</dbReference>
<keyword evidence="2" id="KW-0808">Transferase</keyword>
<reference evidence="9" key="1">
    <citation type="submission" date="2014-03" db="EMBL/GenBank/DDBJ databases">
        <authorList>
            <person name="Aksoy S."/>
            <person name="Warren W."/>
            <person name="Wilson R.K."/>
        </authorList>
    </citation>
    <scope>NUCLEOTIDE SEQUENCE [LARGE SCALE GENOMIC DNA]</scope>
    <source>
        <strain evidence="9">IAEA</strain>
    </source>
</reference>
<keyword evidence="9" id="KW-1185">Reference proteome</keyword>
<accession>A0A1A9ZDG0</accession>
<dbReference type="InterPro" id="IPR000092">
    <property type="entry name" value="Polyprenyl_synt"/>
</dbReference>
<dbReference type="Pfam" id="PF00348">
    <property type="entry name" value="polyprenyl_synt"/>
    <property type="match status" value="1"/>
</dbReference>
<dbReference type="GO" id="GO:0004337">
    <property type="term" value="F:(2E,6E)-farnesyl diphosphate synthase activity"/>
    <property type="evidence" value="ECO:0007669"/>
    <property type="project" value="TreeGrafter"/>
</dbReference>
<proteinExistence type="predicted"/>
<dbReference type="AlphaFoldDB" id="A0A1A9ZDG0"/>
<feature type="domain" description="Asparagine--tRNA ligase N-terminal" evidence="7">
    <location>
        <begin position="6"/>
        <end position="81"/>
    </location>
</feature>
<dbReference type="GO" id="GO:0005737">
    <property type="term" value="C:cytoplasm"/>
    <property type="evidence" value="ECO:0007669"/>
    <property type="project" value="TreeGrafter"/>
</dbReference>
<dbReference type="SUPFAM" id="SSF48576">
    <property type="entry name" value="Terpenoid synthases"/>
    <property type="match status" value="1"/>
</dbReference>
<dbReference type="InterPro" id="IPR048952">
    <property type="entry name" value="AsnRS_N"/>
</dbReference>
<dbReference type="VEuPathDB" id="VectorBase:GPAI011338"/>
<protein>
    <recommendedName>
        <fullName evidence="7">Asparagine--tRNA ligase N-terminal domain-containing protein</fullName>
    </recommendedName>
</protein>
<organism evidence="8 9">
    <name type="scientific">Glossina pallidipes</name>
    <name type="common">Tsetse fly</name>
    <dbReference type="NCBI Taxonomy" id="7398"/>
    <lineage>
        <taxon>Eukaryota</taxon>
        <taxon>Metazoa</taxon>
        <taxon>Ecdysozoa</taxon>
        <taxon>Arthropoda</taxon>
        <taxon>Hexapoda</taxon>
        <taxon>Insecta</taxon>
        <taxon>Pterygota</taxon>
        <taxon>Neoptera</taxon>
        <taxon>Endopterygota</taxon>
        <taxon>Diptera</taxon>
        <taxon>Brachycera</taxon>
        <taxon>Muscomorpha</taxon>
        <taxon>Hippoboscoidea</taxon>
        <taxon>Glossinidae</taxon>
        <taxon>Glossina</taxon>
    </lineage>
</organism>
<keyword evidence="6" id="KW-0175">Coiled coil</keyword>
<dbReference type="Pfam" id="PF20917">
    <property type="entry name" value="AsnRS_N"/>
    <property type="match status" value="1"/>
</dbReference>
<dbReference type="InterPro" id="IPR008949">
    <property type="entry name" value="Isoprenoid_synthase_dom_sf"/>
</dbReference>
<dbReference type="PANTHER" id="PTHR11525:SF0">
    <property type="entry name" value="FARNESYL PYROPHOSPHATE SYNTHASE"/>
    <property type="match status" value="1"/>
</dbReference>
<evidence type="ECO:0000313" key="8">
    <source>
        <dbReference type="EnsemblMetazoa" id="GPAI011338-PA"/>
    </source>
</evidence>
<dbReference type="Gene3D" id="2.40.50.140">
    <property type="entry name" value="Nucleic acid-binding proteins"/>
    <property type="match status" value="1"/>
</dbReference>
<evidence type="ECO:0000256" key="3">
    <source>
        <dbReference type="ARBA" id="ARBA00022723"/>
    </source>
</evidence>
<evidence type="ECO:0000313" key="9">
    <source>
        <dbReference type="Proteomes" id="UP000092445"/>
    </source>
</evidence>
<dbReference type="Gene3D" id="3.30.1910.20">
    <property type="entry name" value="asparaginyl-tRNA synthetase, N-terminal domain"/>
    <property type="match status" value="1"/>
</dbReference>
<dbReference type="STRING" id="7398.A0A1A9ZDG0"/>
<sequence length="218" mass="25378">MYTKGHAGKEPFPTIYVDSKDSDAIERYEVAAKSQLKKIQKIFVRESYKNVDREKRGAEEAEKRMQNLEEAKKVTIEEDPTWTKAEKIRIFEGLDNRGKRIRIYGWVHGLRRQGKAVKLLPQIREDVVLRTLFLFLIPNWITRLGFYKAALNEQHNESTNKSLQNFIQSSFYLRLVQDDFVDCFGKPEVTGKLGTDIQDNKCSWLAVVCMQRANDSNN</sequence>
<dbReference type="GO" id="GO:0004161">
    <property type="term" value="F:dimethylallyltranstransferase activity"/>
    <property type="evidence" value="ECO:0007669"/>
    <property type="project" value="TreeGrafter"/>
</dbReference>
<evidence type="ECO:0000259" key="7">
    <source>
        <dbReference type="Pfam" id="PF20917"/>
    </source>
</evidence>
<dbReference type="InterPro" id="IPR012340">
    <property type="entry name" value="NA-bd_OB-fold"/>
</dbReference>
<keyword evidence="4" id="KW-0460">Magnesium</keyword>
<name>A0A1A9ZDG0_GLOPL</name>
<dbReference type="GO" id="GO:0042811">
    <property type="term" value="P:pheromone biosynthetic process"/>
    <property type="evidence" value="ECO:0007669"/>
    <property type="project" value="UniProtKB-ARBA"/>
</dbReference>
<evidence type="ECO:0000256" key="6">
    <source>
        <dbReference type="SAM" id="Coils"/>
    </source>
</evidence>
<comment type="cofactor">
    <cofactor evidence="1">
        <name>Mg(2+)</name>
        <dbReference type="ChEBI" id="CHEBI:18420"/>
    </cofactor>
</comment>
<dbReference type="InterPro" id="IPR039702">
    <property type="entry name" value="FPS1-like"/>
</dbReference>
<dbReference type="Proteomes" id="UP000092445">
    <property type="component" value="Unassembled WGS sequence"/>
</dbReference>
<evidence type="ECO:0000256" key="4">
    <source>
        <dbReference type="ARBA" id="ARBA00022842"/>
    </source>
</evidence>
<dbReference type="GO" id="GO:0046872">
    <property type="term" value="F:metal ion binding"/>
    <property type="evidence" value="ECO:0007669"/>
    <property type="project" value="UniProtKB-KW"/>
</dbReference>
<evidence type="ECO:0000256" key="2">
    <source>
        <dbReference type="ARBA" id="ARBA00022679"/>
    </source>
</evidence>